<dbReference type="HOGENOM" id="CLU_059313_0_0_7"/>
<protein>
    <recommendedName>
        <fullName evidence="3">DegT/DnrJ/EryC1/StrS aminotransferase family protein</fullName>
    </recommendedName>
</protein>
<dbReference type="STRING" id="177439.DP0041"/>
<gene>
    <name evidence="1" type="ordered locus">DP0041</name>
</gene>
<dbReference type="AlphaFoldDB" id="Q6AS93"/>
<accession>Q6AS93</accession>
<dbReference type="KEGG" id="dps:DP0041"/>
<sequence>MMNSEAIGGYFELELPVAKQSLYPQALRYQSARSAFYALILYVNPRRIWMPLYICDAMLAPVHKAGVEVSFYSLNDDFSIKEDLKLQENDLLLYVNYFGVCGKQQLKILEKYNSDQIVFDHSQAFFQAPLDCLATIYSPRKFFGVPDGGFLVTNVSMVEPEEIDEDSIKRSIHLLKRLADSAEFGYLDYQLAEKTLMDFVPKKMSKLTERLLSVVDYDAVRTARNENFLYIHSILGGSNKININLSFVDGPMVYPFLYAQEGLKDILIKSRVFISTYWAECIDKVEDGCFEQKLVNMLVPLPCDQRYALEEIRIILSVMNRIGI</sequence>
<organism evidence="1 2">
    <name type="scientific">Desulfotalea psychrophila (strain LSv54 / DSM 12343)</name>
    <dbReference type="NCBI Taxonomy" id="177439"/>
    <lineage>
        <taxon>Bacteria</taxon>
        <taxon>Pseudomonadati</taxon>
        <taxon>Thermodesulfobacteriota</taxon>
        <taxon>Desulfobulbia</taxon>
        <taxon>Desulfobulbales</taxon>
        <taxon>Desulfocapsaceae</taxon>
        <taxon>Desulfotalea</taxon>
    </lineage>
</organism>
<keyword evidence="2" id="KW-1185">Reference proteome</keyword>
<name>Q6AS93_DESPS</name>
<dbReference type="Proteomes" id="UP000000602">
    <property type="component" value="Chromosome"/>
</dbReference>
<dbReference type="EMBL" id="CR522870">
    <property type="protein sequence ID" value="CAG34770.1"/>
    <property type="molecule type" value="Genomic_DNA"/>
</dbReference>
<dbReference type="eggNOG" id="COG0399">
    <property type="taxonomic scope" value="Bacteria"/>
</dbReference>
<evidence type="ECO:0008006" key="3">
    <source>
        <dbReference type="Google" id="ProtNLM"/>
    </source>
</evidence>
<evidence type="ECO:0000313" key="1">
    <source>
        <dbReference type="EMBL" id="CAG34770.1"/>
    </source>
</evidence>
<proteinExistence type="predicted"/>
<reference evidence="2" key="1">
    <citation type="journal article" date="2004" name="Environ. Microbiol.">
        <title>The genome of Desulfotalea psychrophila, a sulfate-reducing bacterium from permanently cold Arctic sediments.</title>
        <authorList>
            <person name="Rabus R."/>
            <person name="Ruepp A."/>
            <person name="Frickey T."/>
            <person name="Rattei T."/>
            <person name="Fartmann B."/>
            <person name="Stark M."/>
            <person name="Bauer M."/>
            <person name="Zibat A."/>
            <person name="Lombardot T."/>
            <person name="Becker I."/>
            <person name="Amann J."/>
            <person name="Gellner K."/>
            <person name="Teeling H."/>
            <person name="Leuschner W.D."/>
            <person name="Gloeckner F.-O."/>
            <person name="Lupas A.N."/>
            <person name="Amann R."/>
            <person name="Klenk H.-P."/>
        </authorList>
    </citation>
    <scope>NUCLEOTIDE SEQUENCE [LARGE SCALE GENOMIC DNA]</scope>
    <source>
        <strain evidence="2">DSM 12343 / LSv54</strain>
    </source>
</reference>
<evidence type="ECO:0000313" key="2">
    <source>
        <dbReference type="Proteomes" id="UP000000602"/>
    </source>
</evidence>